<dbReference type="PANTHER" id="PTHR42776">
    <property type="entry name" value="SERINE PEPTIDASE S9 FAMILY MEMBER"/>
    <property type="match status" value="1"/>
</dbReference>
<gene>
    <name evidence="3" type="ORF">ENE75_11670</name>
</gene>
<dbReference type="Gene3D" id="2.120.10.30">
    <property type="entry name" value="TolB, C-terminal domain"/>
    <property type="match status" value="1"/>
</dbReference>
<dbReference type="InterPro" id="IPR001375">
    <property type="entry name" value="Peptidase_S9_cat"/>
</dbReference>
<name>A0A3S2X1L2_9BURK</name>
<dbReference type="InterPro" id="IPR029058">
    <property type="entry name" value="AB_hydrolase_fold"/>
</dbReference>
<dbReference type="Pfam" id="PF00326">
    <property type="entry name" value="Peptidase_S9"/>
    <property type="match status" value="1"/>
</dbReference>
<dbReference type="PANTHER" id="PTHR42776:SF27">
    <property type="entry name" value="DIPEPTIDYL PEPTIDASE FAMILY MEMBER 6"/>
    <property type="match status" value="1"/>
</dbReference>
<dbReference type="SUPFAM" id="SSF53474">
    <property type="entry name" value="alpha/beta-Hydrolases"/>
    <property type="match status" value="1"/>
</dbReference>
<evidence type="ECO:0000256" key="1">
    <source>
        <dbReference type="ARBA" id="ARBA00022801"/>
    </source>
</evidence>
<accession>A0A3S2X1L2</accession>
<keyword evidence="4" id="KW-1185">Reference proteome</keyword>
<sequence>MAALIAGCAAPGTTPMAANTAAAPVPPQIPLRDFFRNIDRGYYRVSGDGRTLGFMQPALGDDGKTKRLNIFVQPLDGSRPVGEPRQLTRESARDISNYFWKGGDTLLYTKDFGGDENFHVVAVDAASGKITDLTPFENVRAAVLDDLPQDPQHVLVQHNQRDKRAFDVYRVNVKTGAQTLVAQNPGNIIGWQTDHTGAVRMGVASDGVNNTLLYRATEAEPFKPLLTTDFRTQVNPQFFDAANAKFYAISNRGRDKAALVLIDPAKPDAEELIYAHPKVDLDGAAWSRVRQTLALAAYNVDKPGRHYFDAETRRMFERLEKQLPGNSLILQSATLAEDKYVVAAFNDRTQGARYLYDAKADTLALLGEISPWLKTEQMAAMQPIRYTARDGLEIPGYLTLPLGRPAKNLPCVVNPHGGPWARDGWGFNPEVQFLANRGYCVLQMNFRGSTGFGRAFWEASFKQWGLAMQDDITDGVQWLIQQGIADPKRIAIYGASYGGYATLSGVTKTPDLYAAAVNYVGVSNLFTFMNTIPPYWEPFRQQMYQMVGNPEDAADKARMTATSPALNADKIKTPLLVAQGARDPRVNKAESDQIVAALRARGVDVEYIVKDNEGHGFANEENRFEFYGAMERFLAKHLKP</sequence>
<evidence type="ECO:0000313" key="3">
    <source>
        <dbReference type="EMBL" id="RVT51758.1"/>
    </source>
</evidence>
<evidence type="ECO:0000259" key="2">
    <source>
        <dbReference type="Pfam" id="PF00326"/>
    </source>
</evidence>
<dbReference type="InterPro" id="IPR011042">
    <property type="entry name" value="6-blade_b-propeller_TolB-like"/>
</dbReference>
<dbReference type="EMBL" id="SACT01000003">
    <property type="protein sequence ID" value="RVT51758.1"/>
    <property type="molecule type" value="Genomic_DNA"/>
</dbReference>
<reference evidence="3 4" key="1">
    <citation type="submission" date="2019-01" db="EMBL/GenBank/DDBJ databases">
        <authorList>
            <person name="Chen W.-M."/>
        </authorList>
    </citation>
    <scope>NUCLEOTIDE SEQUENCE [LARGE SCALE GENOMIC DNA]</scope>
    <source>
        <strain evidence="3 4">ICH-3</strain>
    </source>
</reference>
<protein>
    <submittedName>
        <fullName evidence="3">S9 family peptidase</fullName>
    </submittedName>
</protein>
<dbReference type="GO" id="GO:0004252">
    <property type="term" value="F:serine-type endopeptidase activity"/>
    <property type="evidence" value="ECO:0007669"/>
    <property type="project" value="TreeGrafter"/>
</dbReference>
<dbReference type="Proteomes" id="UP000288178">
    <property type="component" value="Unassembled WGS sequence"/>
</dbReference>
<comment type="caution">
    <text evidence="3">The sequence shown here is derived from an EMBL/GenBank/DDBJ whole genome shotgun (WGS) entry which is preliminary data.</text>
</comment>
<proteinExistence type="predicted"/>
<dbReference type="OrthoDB" id="4269629at2"/>
<organism evidence="3 4">
    <name type="scientific">Rubrivivax albus</name>
    <dbReference type="NCBI Taxonomy" id="2499835"/>
    <lineage>
        <taxon>Bacteria</taxon>
        <taxon>Pseudomonadati</taxon>
        <taxon>Pseudomonadota</taxon>
        <taxon>Betaproteobacteria</taxon>
        <taxon>Burkholderiales</taxon>
        <taxon>Sphaerotilaceae</taxon>
        <taxon>Rubrivivax</taxon>
    </lineage>
</organism>
<dbReference type="Gene3D" id="3.40.50.1820">
    <property type="entry name" value="alpha/beta hydrolase"/>
    <property type="match status" value="1"/>
</dbReference>
<keyword evidence="1" id="KW-0378">Hydrolase</keyword>
<evidence type="ECO:0000313" key="4">
    <source>
        <dbReference type="Proteomes" id="UP000288178"/>
    </source>
</evidence>
<feature type="domain" description="Peptidase S9 prolyl oligopeptidase catalytic" evidence="2">
    <location>
        <begin position="425"/>
        <end position="639"/>
    </location>
</feature>
<dbReference type="GO" id="GO:0006508">
    <property type="term" value="P:proteolysis"/>
    <property type="evidence" value="ECO:0007669"/>
    <property type="project" value="InterPro"/>
</dbReference>
<dbReference type="AlphaFoldDB" id="A0A3S2X1L2"/>
<dbReference type="SUPFAM" id="SSF50993">
    <property type="entry name" value="Peptidase/esterase 'gauge' domain"/>
    <property type="match status" value="1"/>
</dbReference>